<keyword evidence="9" id="KW-1185">Reference proteome</keyword>
<evidence type="ECO:0000256" key="2">
    <source>
        <dbReference type="ARBA" id="ARBA00006279"/>
    </source>
</evidence>
<evidence type="ECO:0000256" key="7">
    <source>
        <dbReference type="RuleBase" id="RU365065"/>
    </source>
</evidence>
<dbReference type="STRING" id="53326.A0A016WW64"/>
<dbReference type="SUPFAM" id="SSF103473">
    <property type="entry name" value="MFS general substrate transporter"/>
    <property type="match status" value="1"/>
</dbReference>
<dbReference type="InterPro" id="IPR009716">
    <property type="entry name" value="Ferroportin-1"/>
</dbReference>
<evidence type="ECO:0000256" key="1">
    <source>
        <dbReference type="ARBA" id="ARBA00004141"/>
    </source>
</evidence>
<dbReference type="PANTHER" id="PTHR11660">
    <property type="entry name" value="SOLUTE CARRIER FAMILY 40 MEMBER"/>
    <property type="match status" value="1"/>
</dbReference>
<keyword evidence="3 7" id="KW-0813">Transport</keyword>
<name>A0A016WW64_9BILA</name>
<protein>
    <recommendedName>
        <fullName evidence="7">Solute carrier family 40 member</fullName>
    </recommendedName>
</protein>
<dbReference type="Pfam" id="PF06963">
    <property type="entry name" value="FPN1"/>
    <property type="match status" value="1"/>
</dbReference>
<evidence type="ECO:0000256" key="4">
    <source>
        <dbReference type="ARBA" id="ARBA00022692"/>
    </source>
</evidence>
<dbReference type="InterPro" id="IPR036259">
    <property type="entry name" value="MFS_trans_sf"/>
</dbReference>
<comment type="function">
    <text evidence="7">May be involved in iron transport and iron homeostasis.</text>
</comment>
<evidence type="ECO:0000313" key="8">
    <source>
        <dbReference type="EMBL" id="EYC43846.1"/>
    </source>
</evidence>
<evidence type="ECO:0000313" key="9">
    <source>
        <dbReference type="Proteomes" id="UP000024635"/>
    </source>
</evidence>
<comment type="caution">
    <text evidence="7">Lacks conserved residue(s) required for the propagation of feature annotation.</text>
</comment>
<evidence type="ECO:0000256" key="6">
    <source>
        <dbReference type="ARBA" id="ARBA00023136"/>
    </source>
</evidence>
<keyword evidence="6 7" id="KW-0472">Membrane</keyword>
<sequence length="334" mass="36457">MKFKLTILPHIKLLVTTCGLQVTCAIFGGFSVVSMISKAFFLRALYMRKPKLAIKEIANKEKTTGEKPTSALGKVAKAFESIPEVLLTYTRQSVVAAAFGMALLFMTVMGFDGLAVGYGQSSGLSDVVLGAFRSYGSAMGILGALSYAFFERRLGVRTTGLLGLTCQQMCLIAAVTSIWLPGSPFDPKGYFHGMQNWWSRGASLSSNLDTTTPSHGAQNLDSIITFLVGIATARFGLWMADLSIVHIMQEGVPESDRNTVFGVHNALCQTFSLLKDILVIILPDPSTFGICILISYAFVTSGYLSFVYYLLRHPVVKKQGETTDENEEEHKTRL</sequence>
<dbReference type="GO" id="GO:0016020">
    <property type="term" value="C:membrane"/>
    <property type="evidence" value="ECO:0007669"/>
    <property type="project" value="UniProtKB-SubCell"/>
</dbReference>
<comment type="subcellular location">
    <subcellularLocation>
        <location evidence="1 7">Membrane</location>
        <topology evidence="1 7">Multi-pass membrane protein</topology>
    </subcellularLocation>
</comment>
<feature type="transmembrane region" description="Helical" evidence="7">
    <location>
        <begin position="130"/>
        <end position="149"/>
    </location>
</feature>
<dbReference type="GO" id="GO:0005381">
    <property type="term" value="F:iron ion transmembrane transporter activity"/>
    <property type="evidence" value="ECO:0007669"/>
    <property type="project" value="UniProtKB-UniRule"/>
</dbReference>
<dbReference type="EMBL" id="JARK01000079">
    <property type="protein sequence ID" value="EYC43846.1"/>
    <property type="molecule type" value="Genomic_DNA"/>
</dbReference>
<evidence type="ECO:0000256" key="5">
    <source>
        <dbReference type="ARBA" id="ARBA00022989"/>
    </source>
</evidence>
<comment type="caution">
    <text evidence="8">The sequence shown here is derived from an EMBL/GenBank/DDBJ whole genome shotgun (WGS) entry which is preliminary data.</text>
</comment>
<feature type="transmembrane region" description="Helical" evidence="7">
    <location>
        <begin position="94"/>
        <end position="118"/>
    </location>
</feature>
<comment type="similarity">
    <text evidence="2 7">Belongs to the ferroportin (FP) (TC 2.A.100) family. SLC40A subfamily.</text>
</comment>
<accession>A0A016WW64</accession>
<feature type="transmembrane region" description="Helical" evidence="7">
    <location>
        <begin position="287"/>
        <end position="311"/>
    </location>
</feature>
<feature type="transmembrane region" description="Helical" evidence="7">
    <location>
        <begin position="20"/>
        <end position="41"/>
    </location>
</feature>
<gene>
    <name evidence="8" type="primary">Acey_s0479.g2222</name>
    <name evidence="8" type="ORF">Y032_0479g2222</name>
</gene>
<dbReference type="AlphaFoldDB" id="A0A016WW64"/>
<keyword evidence="7" id="KW-0406">Ion transport</keyword>
<feature type="transmembrane region" description="Helical" evidence="7">
    <location>
        <begin position="161"/>
        <end position="180"/>
    </location>
</feature>
<organism evidence="8 9">
    <name type="scientific">Ancylostoma ceylanicum</name>
    <dbReference type="NCBI Taxonomy" id="53326"/>
    <lineage>
        <taxon>Eukaryota</taxon>
        <taxon>Metazoa</taxon>
        <taxon>Ecdysozoa</taxon>
        <taxon>Nematoda</taxon>
        <taxon>Chromadorea</taxon>
        <taxon>Rhabditida</taxon>
        <taxon>Rhabditina</taxon>
        <taxon>Rhabditomorpha</taxon>
        <taxon>Strongyloidea</taxon>
        <taxon>Ancylostomatidae</taxon>
        <taxon>Ancylostomatinae</taxon>
        <taxon>Ancylostoma</taxon>
    </lineage>
</organism>
<keyword evidence="4 7" id="KW-0812">Transmembrane</keyword>
<dbReference type="PANTHER" id="PTHR11660:SF69">
    <property type="entry name" value="SOLUTE CARRIER FAMILY 40 MEMBER"/>
    <property type="match status" value="1"/>
</dbReference>
<dbReference type="OrthoDB" id="648861at2759"/>
<reference evidence="9" key="1">
    <citation type="journal article" date="2015" name="Nat. Genet.">
        <title>The genome and transcriptome of the zoonotic hookworm Ancylostoma ceylanicum identify infection-specific gene families.</title>
        <authorList>
            <person name="Schwarz E.M."/>
            <person name="Hu Y."/>
            <person name="Antoshechkin I."/>
            <person name="Miller M.M."/>
            <person name="Sternberg P.W."/>
            <person name="Aroian R.V."/>
        </authorList>
    </citation>
    <scope>NUCLEOTIDE SEQUENCE</scope>
    <source>
        <strain evidence="9">HY135</strain>
    </source>
</reference>
<evidence type="ECO:0000256" key="3">
    <source>
        <dbReference type="ARBA" id="ARBA00022448"/>
    </source>
</evidence>
<dbReference type="Gene3D" id="1.20.1250.20">
    <property type="entry name" value="MFS general substrate transporter like domains"/>
    <property type="match status" value="1"/>
</dbReference>
<keyword evidence="5 7" id="KW-1133">Transmembrane helix</keyword>
<dbReference type="Proteomes" id="UP000024635">
    <property type="component" value="Unassembled WGS sequence"/>
</dbReference>
<proteinExistence type="inferred from homology"/>